<evidence type="ECO:0000313" key="5">
    <source>
        <dbReference type="Proteomes" id="UP001238334"/>
    </source>
</evidence>
<evidence type="ECO:0000259" key="3">
    <source>
        <dbReference type="Pfam" id="PF23639"/>
    </source>
</evidence>
<dbReference type="InterPro" id="IPR055570">
    <property type="entry name" value="DUF7146"/>
</dbReference>
<feature type="region of interest" description="Disordered" evidence="1">
    <location>
        <begin position="205"/>
        <end position="226"/>
    </location>
</feature>
<accession>A0A9Y2KWK3</accession>
<evidence type="ECO:0000313" key="4">
    <source>
        <dbReference type="EMBL" id="WIY23635.1"/>
    </source>
</evidence>
<dbReference type="EMBL" id="CP127247">
    <property type="protein sequence ID" value="WIY23635.1"/>
    <property type="molecule type" value="Genomic_DNA"/>
</dbReference>
<organism evidence="4 5">
    <name type="scientific">Parasedimentitalea psychrophila</name>
    <dbReference type="NCBI Taxonomy" id="2997337"/>
    <lineage>
        <taxon>Bacteria</taxon>
        <taxon>Pseudomonadati</taxon>
        <taxon>Pseudomonadota</taxon>
        <taxon>Alphaproteobacteria</taxon>
        <taxon>Rhodobacterales</taxon>
        <taxon>Paracoccaceae</taxon>
        <taxon>Parasedimentitalea</taxon>
    </lineage>
</organism>
<proteinExistence type="predicted"/>
<dbReference type="InterPro" id="IPR006171">
    <property type="entry name" value="TOPRIM_dom"/>
</dbReference>
<evidence type="ECO:0000259" key="2">
    <source>
        <dbReference type="Pfam" id="PF13362"/>
    </source>
</evidence>
<reference evidence="4 5" key="1">
    <citation type="submission" date="2023-06" db="EMBL/GenBank/DDBJ databases">
        <title>Parasedimentitalea psychrophila sp. nov., a psychrophilic bacterium isolated from deep-sea sediment.</title>
        <authorList>
            <person name="Li A."/>
        </authorList>
    </citation>
    <scope>NUCLEOTIDE SEQUENCE [LARGE SCALE GENOMIC DNA]</scope>
    <source>
        <strain evidence="4 5">QS115</strain>
    </source>
</reference>
<feature type="domain" description="Toprim" evidence="2">
    <location>
        <begin position="156"/>
        <end position="211"/>
    </location>
</feature>
<dbReference type="Proteomes" id="UP001238334">
    <property type="component" value="Chromosome"/>
</dbReference>
<dbReference type="KEGG" id="ppso:QPJ95_13335"/>
<evidence type="ECO:0000256" key="1">
    <source>
        <dbReference type="SAM" id="MobiDB-lite"/>
    </source>
</evidence>
<keyword evidence="5" id="KW-1185">Reference proteome</keyword>
<name>A0A9Y2KWK3_9RHOB</name>
<gene>
    <name evidence="4" type="ORF">QPJ95_13335</name>
</gene>
<dbReference type="Pfam" id="PF23639">
    <property type="entry name" value="DUF7146"/>
    <property type="match status" value="1"/>
</dbReference>
<feature type="domain" description="DUF7146" evidence="3">
    <location>
        <begin position="56"/>
        <end position="149"/>
    </location>
</feature>
<protein>
    <submittedName>
        <fullName evidence="4">Toprim domain-containing protein</fullName>
    </submittedName>
</protein>
<sequence length="226" mass="24243">MSISEQGGTLLLHCFKSNCRFPDLAHAVDLPLENLQIDFTAREQAQRKQADCQAAKLANARSLWEAARPIIGTKADSYLRGRYITCYLPTSPRFISNLYHAPSATWTCAMLADVSTGGVHRTFFNKQGLRLRTSAKMMLGPCAGGAVVLSEAQGPLLVCEGIETGLALLSGLFIGPATLWASLSTSGMKSLQLPQEPSMLVIATDGDQTTSWPDPGVQTRAGGMGR</sequence>
<dbReference type="AlphaFoldDB" id="A0A9Y2KWK3"/>
<dbReference type="Pfam" id="PF13362">
    <property type="entry name" value="Toprim_3"/>
    <property type="match status" value="1"/>
</dbReference>
<dbReference type="RefSeq" id="WP_270919995.1">
    <property type="nucleotide sequence ID" value="NZ_CP127247.1"/>
</dbReference>